<feature type="transmembrane region" description="Helical" evidence="7">
    <location>
        <begin position="266"/>
        <end position="286"/>
    </location>
</feature>
<evidence type="ECO:0000313" key="9">
    <source>
        <dbReference type="EMBL" id="TLC99595.1"/>
    </source>
</evidence>
<dbReference type="PROSITE" id="PS50928">
    <property type="entry name" value="ABC_TM1"/>
    <property type="match status" value="1"/>
</dbReference>
<evidence type="ECO:0000256" key="5">
    <source>
        <dbReference type="ARBA" id="ARBA00022989"/>
    </source>
</evidence>
<dbReference type="GO" id="GO:0005886">
    <property type="term" value="C:plasma membrane"/>
    <property type="evidence" value="ECO:0007669"/>
    <property type="project" value="UniProtKB-SubCell"/>
</dbReference>
<keyword evidence="3" id="KW-1003">Cell membrane</keyword>
<reference evidence="9 10" key="1">
    <citation type="journal article" date="2019" name="Anaerobe">
        <title>Detection of Robinsoniella peoriensis in multiple bone samples of a trauma patient.</title>
        <authorList>
            <person name="Schrottner P."/>
            <person name="Hartwich K."/>
            <person name="Bunk B."/>
            <person name="Schober I."/>
            <person name="Helbig S."/>
            <person name="Rudolph W.W."/>
            <person name="Gunzer F."/>
        </authorList>
    </citation>
    <scope>NUCLEOTIDE SEQUENCE [LARGE SCALE GENOMIC DNA]</scope>
    <source>
        <strain evidence="9 10">DSM 106044</strain>
    </source>
</reference>
<keyword evidence="5 7" id="KW-1133">Transmembrane helix</keyword>
<dbReference type="PANTHER" id="PTHR30193">
    <property type="entry name" value="ABC TRANSPORTER PERMEASE PROTEIN"/>
    <property type="match status" value="1"/>
</dbReference>
<feature type="domain" description="ABC transmembrane type-1" evidence="8">
    <location>
        <begin position="69"/>
        <end position="284"/>
    </location>
</feature>
<evidence type="ECO:0000256" key="1">
    <source>
        <dbReference type="ARBA" id="ARBA00004651"/>
    </source>
</evidence>
<evidence type="ECO:0000259" key="8">
    <source>
        <dbReference type="PROSITE" id="PS50928"/>
    </source>
</evidence>
<dbReference type="RefSeq" id="WP_138003182.1">
    <property type="nucleotide sequence ID" value="NZ_QGQD01000068.1"/>
</dbReference>
<name>A0A4U8QCC9_9FIRM</name>
<dbReference type="SUPFAM" id="SSF161098">
    <property type="entry name" value="MetI-like"/>
    <property type="match status" value="1"/>
</dbReference>
<dbReference type="InterPro" id="IPR051393">
    <property type="entry name" value="ABC_transporter_permease"/>
</dbReference>
<feature type="transmembrane region" description="Helical" evidence="7">
    <location>
        <begin position="73"/>
        <end position="95"/>
    </location>
</feature>
<dbReference type="InterPro" id="IPR000515">
    <property type="entry name" value="MetI-like"/>
</dbReference>
<evidence type="ECO:0000256" key="4">
    <source>
        <dbReference type="ARBA" id="ARBA00022692"/>
    </source>
</evidence>
<evidence type="ECO:0000256" key="2">
    <source>
        <dbReference type="ARBA" id="ARBA00022448"/>
    </source>
</evidence>
<dbReference type="PANTHER" id="PTHR30193:SF37">
    <property type="entry name" value="INNER MEMBRANE ABC TRANSPORTER PERMEASE PROTEIN YCJO"/>
    <property type="match status" value="1"/>
</dbReference>
<feature type="transmembrane region" description="Helical" evidence="7">
    <location>
        <begin position="157"/>
        <end position="183"/>
    </location>
</feature>
<dbReference type="Proteomes" id="UP000306509">
    <property type="component" value="Unassembled WGS sequence"/>
</dbReference>
<proteinExistence type="inferred from homology"/>
<feature type="transmembrane region" description="Helical" evidence="7">
    <location>
        <begin position="233"/>
        <end position="254"/>
    </location>
</feature>
<feature type="transmembrane region" description="Helical" evidence="7">
    <location>
        <begin position="204"/>
        <end position="227"/>
    </location>
</feature>
<protein>
    <submittedName>
        <fullName evidence="9">Lactose transport system permease protein LacF</fullName>
    </submittedName>
</protein>
<feature type="transmembrane region" description="Helical" evidence="7">
    <location>
        <begin position="12"/>
        <end position="39"/>
    </location>
</feature>
<organism evidence="9 10">
    <name type="scientific">Robinsoniella peoriensis</name>
    <dbReference type="NCBI Taxonomy" id="180332"/>
    <lineage>
        <taxon>Bacteria</taxon>
        <taxon>Bacillati</taxon>
        <taxon>Bacillota</taxon>
        <taxon>Clostridia</taxon>
        <taxon>Lachnospirales</taxon>
        <taxon>Lachnospiraceae</taxon>
        <taxon>Robinsoniella</taxon>
    </lineage>
</organism>
<dbReference type="AlphaFoldDB" id="A0A4U8QCC9"/>
<gene>
    <name evidence="9" type="primary">lacF_28</name>
    <name evidence="9" type="ORF">DSM106044_03546</name>
</gene>
<comment type="caution">
    <text evidence="9">The sequence shown here is derived from an EMBL/GenBank/DDBJ whole genome shotgun (WGS) entry which is preliminary data.</text>
</comment>
<evidence type="ECO:0000256" key="7">
    <source>
        <dbReference type="RuleBase" id="RU363032"/>
    </source>
</evidence>
<comment type="subcellular location">
    <subcellularLocation>
        <location evidence="1 7">Cell membrane</location>
        <topology evidence="1 7">Multi-pass membrane protein</topology>
    </subcellularLocation>
</comment>
<comment type="similarity">
    <text evidence="7">Belongs to the binding-protein-dependent transport system permease family.</text>
</comment>
<dbReference type="Pfam" id="PF00528">
    <property type="entry name" value="BPD_transp_1"/>
    <property type="match status" value="1"/>
</dbReference>
<evidence type="ECO:0000313" key="10">
    <source>
        <dbReference type="Proteomes" id="UP000306509"/>
    </source>
</evidence>
<dbReference type="STRING" id="180332.GCA_000797495_01599"/>
<dbReference type="EMBL" id="QGQD01000068">
    <property type="protein sequence ID" value="TLC99595.1"/>
    <property type="molecule type" value="Genomic_DNA"/>
</dbReference>
<dbReference type="CDD" id="cd06261">
    <property type="entry name" value="TM_PBP2"/>
    <property type="match status" value="1"/>
</dbReference>
<evidence type="ECO:0000256" key="3">
    <source>
        <dbReference type="ARBA" id="ARBA00022475"/>
    </source>
</evidence>
<feature type="transmembrane region" description="Helical" evidence="7">
    <location>
        <begin position="107"/>
        <end position="127"/>
    </location>
</feature>
<keyword evidence="10" id="KW-1185">Reference proteome</keyword>
<sequence>MSHGLKLDKHKIYLYLLPGVLWYAVILFVPILLALYYGFFDWNGGVNKTFIGIKNFVDVLQDKIFIKSLLNNIYLVAVCLIFQIGLAFIFATFLGSRHVKFKGFHRTMCYFPSVLSAVIVGFIWNLIYNYEYGLLNAVLKMVGLESKVQPWLNNPKIIMLLVAIPIIWQFIGYYMVIMLSGMSSIDPQVLEMAEIDGAVGWKKALYITVPLIKNTLIVCITLCIAGNMKAFDIIYAMTSGGPGYSSSVMAMYAYNTSFTSYKMGYGSAMSIVILIVSLIFILGTQVPLNRLAGGKNEDEK</sequence>
<keyword evidence="4 7" id="KW-0812">Transmembrane</keyword>
<evidence type="ECO:0000256" key="6">
    <source>
        <dbReference type="ARBA" id="ARBA00023136"/>
    </source>
</evidence>
<accession>A0A4U8QCC9</accession>
<dbReference type="GO" id="GO:0055085">
    <property type="term" value="P:transmembrane transport"/>
    <property type="evidence" value="ECO:0007669"/>
    <property type="project" value="InterPro"/>
</dbReference>
<keyword evidence="2 7" id="KW-0813">Transport</keyword>
<keyword evidence="6 7" id="KW-0472">Membrane</keyword>
<dbReference type="InterPro" id="IPR035906">
    <property type="entry name" value="MetI-like_sf"/>
</dbReference>
<dbReference type="Gene3D" id="1.10.3720.10">
    <property type="entry name" value="MetI-like"/>
    <property type="match status" value="1"/>
</dbReference>